<evidence type="ECO:0000256" key="6">
    <source>
        <dbReference type="ARBA" id="ARBA00023136"/>
    </source>
</evidence>
<dbReference type="InterPro" id="IPR039261">
    <property type="entry name" value="FNR_nucleotide-bd"/>
</dbReference>
<dbReference type="Gene3D" id="3.40.50.80">
    <property type="entry name" value="Nucleotide-binding domain of ferredoxin-NADP reductase (FNR) module"/>
    <property type="match status" value="1"/>
</dbReference>
<name>A0AAW0BK19_9AGAR</name>
<dbReference type="GO" id="GO:0006826">
    <property type="term" value="P:iron ion transport"/>
    <property type="evidence" value="ECO:0007669"/>
    <property type="project" value="TreeGrafter"/>
</dbReference>
<organism evidence="12 13">
    <name type="scientific">Paramarasmius palmivorus</name>
    <dbReference type="NCBI Taxonomy" id="297713"/>
    <lineage>
        <taxon>Eukaryota</taxon>
        <taxon>Fungi</taxon>
        <taxon>Dikarya</taxon>
        <taxon>Basidiomycota</taxon>
        <taxon>Agaricomycotina</taxon>
        <taxon>Agaricomycetes</taxon>
        <taxon>Agaricomycetidae</taxon>
        <taxon>Agaricales</taxon>
        <taxon>Marasmiineae</taxon>
        <taxon>Marasmiaceae</taxon>
        <taxon>Paramarasmius</taxon>
    </lineage>
</organism>
<dbReference type="CDD" id="cd06186">
    <property type="entry name" value="NOX_Duox_like_FAD_NADP"/>
    <property type="match status" value="1"/>
</dbReference>
<keyword evidence="3 9" id="KW-0812">Transmembrane</keyword>
<dbReference type="PRINTS" id="PR00466">
    <property type="entry name" value="GP91PHOX"/>
</dbReference>
<feature type="transmembrane region" description="Helical" evidence="9">
    <location>
        <begin position="406"/>
        <end position="423"/>
    </location>
</feature>
<evidence type="ECO:0000256" key="1">
    <source>
        <dbReference type="ARBA" id="ARBA00004141"/>
    </source>
</evidence>
<accession>A0AAW0BK19</accession>
<reference evidence="12 13" key="1">
    <citation type="submission" date="2024-01" db="EMBL/GenBank/DDBJ databases">
        <title>A draft genome for a cacao thread blight-causing isolate of Paramarasmius palmivorus.</title>
        <authorList>
            <person name="Baruah I.K."/>
            <person name="Bukari Y."/>
            <person name="Amoako-Attah I."/>
            <person name="Meinhardt L.W."/>
            <person name="Bailey B.A."/>
            <person name="Cohen S.P."/>
        </authorList>
    </citation>
    <scope>NUCLEOTIDE SEQUENCE [LARGE SCALE GENOMIC DNA]</scope>
    <source>
        <strain evidence="12 13">GH-12</strain>
    </source>
</reference>
<dbReference type="GO" id="GO:0015677">
    <property type="term" value="P:copper ion import"/>
    <property type="evidence" value="ECO:0007669"/>
    <property type="project" value="TreeGrafter"/>
</dbReference>
<keyword evidence="2" id="KW-0813">Transport</keyword>
<feature type="transmembrane region" description="Helical" evidence="9">
    <location>
        <begin position="233"/>
        <end position="251"/>
    </location>
</feature>
<comment type="caution">
    <text evidence="12">The sequence shown here is derived from an EMBL/GenBank/DDBJ whole genome shotgun (WGS) entry which is preliminary data.</text>
</comment>
<comment type="subcellular location">
    <subcellularLocation>
        <location evidence="1">Membrane</location>
        <topology evidence="1">Multi-pass membrane protein</topology>
    </subcellularLocation>
</comment>
<evidence type="ECO:0000313" key="12">
    <source>
        <dbReference type="EMBL" id="KAK7026116.1"/>
    </source>
</evidence>
<dbReference type="InterPro" id="IPR017927">
    <property type="entry name" value="FAD-bd_FR_type"/>
</dbReference>
<feature type="signal peptide" evidence="10">
    <location>
        <begin position="1"/>
        <end position="20"/>
    </location>
</feature>
<dbReference type="Pfam" id="PF08022">
    <property type="entry name" value="FAD_binding_8"/>
    <property type="match status" value="1"/>
</dbReference>
<evidence type="ECO:0000256" key="5">
    <source>
        <dbReference type="ARBA" id="ARBA00023065"/>
    </source>
</evidence>
<dbReference type="InterPro" id="IPR013112">
    <property type="entry name" value="FAD-bd_8"/>
</dbReference>
<keyword evidence="6 9" id="KW-0472">Membrane</keyword>
<dbReference type="SFLD" id="SFLDS00052">
    <property type="entry name" value="Ferric_Reductase_Domain"/>
    <property type="match status" value="1"/>
</dbReference>
<dbReference type="PANTHER" id="PTHR32361:SF9">
    <property type="entry name" value="FERRIC REDUCTASE TRANSMEMBRANE COMPONENT 3-RELATED"/>
    <property type="match status" value="1"/>
</dbReference>
<sequence length="602" mass="67960">MKPLFALAIGLASLPRPTFGLVGITYKMWDPICAHACFYAISSNALSCSSHEEMDGMDMDMGMAMTTPECRANDTSYLTTLAWCLHTRCVGIPTSKLEAYWEVYPTEDKAVAPKWDYGTSLYNVNMTQPPTRELGADDMLNFTAVVPDDAYDLQFRTLEQMVNEETIHARYGVALLVTGFATPIFLTWMGYLPYMTGLLDKIRPYLVYPSLIGTYHVRPLPYLLGNAPTVGQGLYIALFLILNIVLSAVNFRSAQPSAWYTSRYQEIMAWIFYRTGVFSFALAPLVILFAGRNNILLWMTNWSHSTYLLLHRWIARIYTIQVLIHSITGLVLYQDMGTYSSNLTQPYWIWGAVATVAICVLLLASVLPIRRWSYEVFLITHVVLNVFVVVGSWYHVYLRFGTEYDYVMWMYTAIAVWFFDRLVRVMRIGKNGMRRAKVVDVGDGYVRVDVEGIRWSAVPGQHVYAYFPTLNPLRPWENHPFSVLPTAMLQSPTQDDAKGSEDSQHESEDVEKHGGSSAHAIPAFDSEGRRTTAGLTLFIKKSTGMTKYLKAENRLLTLLDGPYPNNSTASVLQCDRVLLIGGGIGITSLLPWLNSHPNVKLY</sequence>
<feature type="transmembrane region" description="Helical" evidence="9">
    <location>
        <begin position="376"/>
        <end position="394"/>
    </location>
</feature>
<dbReference type="PROSITE" id="PS51384">
    <property type="entry name" value="FAD_FR"/>
    <property type="match status" value="1"/>
</dbReference>
<keyword evidence="13" id="KW-1185">Reference proteome</keyword>
<dbReference type="AlphaFoldDB" id="A0AAW0BK19"/>
<feature type="transmembrane region" description="Helical" evidence="9">
    <location>
        <begin position="271"/>
        <end position="292"/>
    </location>
</feature>
<feature type="chain" id="PRO_5043743330" description="FAD-binding FR-type domain-containing protein" evidence="10">
    <location>
        <begin position="21"/>
        <end position="602"/>
    </location>
</feature>
<keyword evidence="10" id="KW-0732">Signal</keyword>
<dbReference type="InterPro" id="IPR051410">
    <property type="entry name" value="Ferric/Cupric_Reductase"/>
</dbReference>
<gene>
    <name evidence="12" type="ORF">VNI00_015691</name>
</gene>
<keyword evidence="7" id="KW-0325">Glycoprotein</keyword>
<keyword evidence="5" id="KW-0406">Ion transport</keyword>
<dbReference type="PANTHER" id="PTHR32361">
    <property type="entry name" value="FERRIC/CUPRIC REDUCTASE TRANSMEMBRANE COMPONENT"/>
    <property type="match status" value="1"/>
</dbReference>
<evidence type="ECO:0000256" key="10">
    <source>
        <dbReference type="SAM" id="SignalP"/>
    </source>
</evidence>
<evidence type="ECO:0000256" key="7">
    <source>
        <dbReference type="ARBA" id="ARBA00023180"/>
    </source>
</evidence>
<feature type="domain" description="FAD-binding FR-type" evidence="11">
    <location>
        <begin position="415"/>
        <end position="569"/>
    </location>
</feature>
<keyword evidence="4 9" id="KW-1133">Transmembrane helix</keyword>
<evidence type="ECO:0000256" key="9">
    <source>
        <dbReference type="SAM" id="Phobius"/>
    </source>
</evidence>
<feature type="compositionally biased region" description="Basic and acidic residues" evidence="8">
    <location>
        <begin position="495"/>
        <end position="514"/>
    </location>
</feature>
<evidence type="ECO:0000256" key="8">
    <source>
        <dbReference type="SAM" id="MobiDB-lite"/>
    </source>
</evidence>
<dbReference type="GO" id="GO:0000293">
    <property type="term" value="F:ferric-chelate reductase activity"/>
    <property type="evidence" value="ECO:0007669"/>
    <property type="project" value="TreeGrafter"/>
</dbReference>
<evidence type="ECO:0000256" key="4">
    <source>
        <dbReference type="ARBA" id="ARBA00022989"/>
    </source>
</evidence>
<dbReference type="SFLD" id="SFLDG01168">
    <property type="entry name" value="Ferric_reductase_subgroup_(FRE"/>
    <property type="match status" value="1"/>
</dbReference>
<feature type="region of interest" description="Disordered" evidence="8">
    <location>
        <begin position="491"/>
        <end position="525"/>
    </location>
</feature>
<dbReference type="EMBL" id="JAYKXP010000106">
    <property type="protein sequence ID" value="KAK7026116.1"/>
    <property type="molecule type" value="Genomic_DNA"/>
</dbReference>
<dbReference type="InterPro" id="IPR000778">
    <property type="entry name" value="Cyt_b245_heavy_chain"/>
</dbReference>
<evidence type="ECO:0000256" key="3">
    <source>
        <dbReference type="ARBA" id="ARBA00022692"/>
    </source>
</evidence>
<dbReference type="Proteomes" id="UP001383192">
    <property type="component" value="Unassembled WGS sequence"/>
</dbReference>
<protein>
    <recommendedName>
        <fullName evidence="11">FAD-binding FR-type domain-containing protein</fullName>
    </recommendedName>
</protein>
<evidence type="ECO:0000313" key="13">
    <source>
        <dbReference type="Proteomes" id="UP001383192"/>
    </source>
</evidence>
<dbReference type="GO" id="GO:0005886">
    <property type="term" value="C:plasma membrane"/>
    <property type="evidence" value="ECO:0007669"/>
    <property type="project" value="TreeGrafter"/>
</dbReference>
<feature type="transmembrane region" description="Helical" evidence="9">
    <location>
        <begin position="171"/>
        <end position="194"/>
    </location>
</feature>
<dbReference type="Pfam" id="PF01794">
    <property type="entry name" value="Ferric_reduct"/>
    <property type="match status" value="1"/>
</dbReference>
<dbReference type="InterPro" id="IPR013130">
    <property type="entry name" value="Fe3_Rdtase_TM_dom"/>
</dbReference>
<evidence type="ECO:0000259" key="11">
    <source>
        <dbReference type="PROSITE" id="PS51384"/>
    </source>
</evidence>
<feature type="transmembrane region" description="Helical" evidence="9">
    <location>
        <begin position="348"/>
        <end position="369"/>
    </location>
</feature>
<proteinExistence type="predicted"/>
<evidence type="ECO:0000256" key="2">
    <source>
        <dbReference type="ARBA" id="ARBA00022448"/>
    </source>
</evidence>
<dbReference type="GO" id="GO:0006879">
    <property type="term" value="P:intracellular iron ion homeostasis"/>
    <property type="evidence" value="ECO:0007669"/>
    <property type="project" value="TreeGrafter"/>
</dbReference>